<dbReference type="AlphaFoldDB" id="D8JWD6"/>
<organism evidence="1 2">
    <name type="scientific">Hyphomicrobium denitrificans (strain ATCC 51888 / DSM 1869 / NCIMB 11706 / TK 0415)</name>
    <dbReference type="NCBI Taxonomy" id="582899"/>
    <lineage>
        <taxon>Bacteria</taxon>
        <taxon>Pseudomonadati</taxon>
        <taxon>Pseudomonadota</taxon>
        <taxon>Alphaproteobacteria</taxon>
        <taxon>Hyphomicrobiales</taxon>
        <taxon>Hyphomicrobiaceae</taxon>
        <taxon>Hyphomicrobium</taxon>
    </lineage>
</organism>
<dbReference type="HOGENOM" id="CLU_1150136_0_0_5"/>
<dbReference type="RefSeq" id="WP_013215264.1">
    <property type="nucleotide sequence ID" value="NC_014313.1"/>
</dbReference>
<keyword evidence="2" id="KW-1185">Reference proteome</keyword>
<reference evidence="2" key="1">
    <citation type="journal article" date="2011" name="J. Bacteriol.">
        <title>Genome sequences of eight morphologically diverse alphaproteobacteria.</title>
        <authorList>
            <consortium name="US DOE Joint Genome Institute"/>
            <person name="Brown P.J."/>
            <person name="Kysela D.T."/>
            <person name="Buechlein A."/>
            <person name="Hemmerich C."/>
            <person name="Brun Y.V."/>
        </authorList>
    </citation>
    <scope>NUCLEOTIDE SEQUENCE [LARGE SCALE GENOMIC DNA]</scope>
    <source>
        <strain evidence="2">ATCC 51888 / DSM 1869 / NCIB 11706 / TK 0415</strain>
    </source>
</reference>
<dbReference type="STRING" id="582899.Hden_1237"/>
<dbReference type="OrthoDB" id="6592844at2"/>
<evidence type="ECO:0000313" key="2">
    <source>
        <dbReference type="Proteomes" id="UP000002033"/>
    </source>
</evidence>
<dbReference type="KEGG" id="hdn:Hden_1237"/>
<dbReference type="EMBL" id="CP002083">
    <property type="protein sequence ID" value="ADJ23049.1"/>
    <property type="molecule type" value="Genomic_DNA"/>
</dbReference>
<dbReference type="eggNOG" id="ENOG502ZIA1">
    <property type="taxonomic scope" value="Bacteria"/>
</dbReference>
<protein>
    <submittedName>
        <fullName evidence="1">Uncharacterized protein</fullName>
    </submittedName>
</protein>
<accession>D8JWD6</accession>
<evidence type="ECO:0000313" key="1">
    <source>
        <dbReference type="EMBL" id="ADJ23049.1"/>
    </source>
</evidence>
<name>D8JWD6_HYPDA</name>
<sequence>MTVSCDSATDDPFLCPNKWQLWRQIMALLPRGRAWQTNLDARQIVVRDSSQVGTFEVGHTGIGAIEPTVEQLTGLQRYWLACAEVHEYLHQRACALMEEMFCDTTKELRGEWGHDYGFPDSCEPYDTLCDKVVAVGGSTCAYLASLAARLGYTVECDECPTATARADCLEANLDALDCDCELNAIRIRIFDGPKPLVPTVFEADALVADCTPPCPSAPEQVVCLIERFKPAHVRAIYEVVTNV</sequence>
<dbReference type="Proteomes" id="UP000002033">
    <property type="component" value="Chromosome"/>
</dbReference>
<gene>
    <name evidence="1" type="ordered locus">Hden_1237</name>
</gene>
<proteinExistence type="predicted"/>